<dbReference type="GO" id="GO:0043571">
    <property type="term" value="P:maintenance of CRISPR repeat elements"/>
    <property type="evidence" value="ECO:0007669"/>
    <property type="project" value="UniProtKB-UniRule"/>
</dbReference>
<dbReference type="GO" id="GO:0004519">
    <property type="term" value="F:endonuclease activity"/>
    <property type="evidence" value="ECO:0007669"/>
    <property type="project" value="UniProtKB-UniRule"/>
</dbReference>
<keyword evidence="2" id="KW-0694">RNA-binding</keyword>
<keyword evidence="1 2" id="KW-0051">Antiviral defense</keyword>
<dbReference type="InParanoid" id="A0A540VA28"/>
<dbReference type="Pfam" id="PF09704">
    <property type="entry name" value="Cas_Cas5d"/>
    <property type="match status" value="1"/>
</dbReference>
<name>A0A540VA28_9CHLR</name>
<keyword evidence="4" id="KW-1185">Reference proteome</keyword>
<dbReference type="Gene3D" id="3.30.70.2660">
    <property type="match status" value="1"/>
</dbReference>
<keyword evidence="2" id="KW-0540">Nuclease</keyword>
<protein>
    <recommendedName>
        <fullName evidence="2">pre-crRNA processing endonuclease</fullName>
        <ecNumber evidence="2">3.1.-.-</ecNumber>
    </recommendedName>
</protein>
<dbReference type="NCBIfam" id="TIGR02593">
    <property type="entry name" value="CRISPR_cas5"/>
    <property type="match status" value="1"/>
</dbReference>
<keyword evidence="2" id="KW-0378">Hydrolase</keyword>
<accession>A0A540VA28</accession>
<dbReference type="EMBL" id="VIGC01000036">
    <property type="protein sequence ID" value="TQE93604.1"/>
    <property type="molecule type" value="Genomic_DNA"/>
</dbReference>
<dbReference type="NCBIfam" id="TIGR01876">
    <property type="entry name" value="cas_Cas5d"/>
    <property type="match status" value="1"/>
</dbReference>
<evidence type="ECO:0000256" key="2">
    <source>
        <dbReference type="PIRNR" id="PIRNR029950"/>
    </source>
</evidence>
<dbReference type="InterPro" id="IPR021124">
    <property type="entry name" value="CRISPR-assoc_prot_Cas5"/>
</dbReference>
<dbReference type="AlphaFoldDB" id="A0A540VA28"/>
<organism evidence="3 4">
    <name type="scientific">Litorilinea aerophila</name>
    <dbReference type="NCBI Taxonomy" id="1204385"/>
    <lineage>
        <taxon>Bacteria</taxon>
        <taxon>Bacillati</taxon>
        <taxon>Chloroflexota</taxon>
        <taxon>Caldilineae</taxon>
        <taxon>Caldilineales</taxon>
        <taxon>Caldilineaceae</taxon>
        <taxon>Litorilinea</taxon>
    </lineage>
</organism>
<dbReference type="RefSeq" id="WP_141612025.1">
    <property type="nucleotide sequence ID" value="NZ_VIGC02000036.1"/>
</dbReference>
<evidence type="ECO:0000313" key="3">
    <source>
        <dbReference type="EMBL" id="TQE93604.1"/>
    </source>
</evidence>
<dbReference type="GO" id="GO:0051607">
    <property type="term" value="P:defense response to virus"/>
    <property type="evidence" value="ECO:0007669"/>
    <property type="project" value="UniProtKB-UniRule"/>
</dbReference>
<keyword evidence="2" id="KW-0255">Endonuclease</keyword>
<dbReference type="OrthoDB" id="5621871at2"/>
<comment type="function">
    <text evidence="2">CRISPR (clustered regularly interspaced short palindromic repeat) is an adaptive immune system that provides protection against mobile genetic elements (viruses, transposable elements and conjugative plasmids). CRISPR clusters contain spacers, sequences complementary to antecedent mobile elements, and target invading nucleic acids. CRISPR clusters are transcribed and processed into CRISPR RNA (crRNA).</text>
</comment>
<dbReference type="EC" id="3.1.-.-" evidence="2"/>
<comment type="caution">
    <text evidence="3">The sequence shown here is derived from an EMBL/GenBank/DDBJ whole genome shotgun (WGS) entry which is preliminary data.</text>
</comment>
<dbReference type="InterPro" id="IPR010155">
    <property type="entry name" value="CRISPR-assoc_prot_Cas5d"/>
</dbReference>
<dbReference type="PIRSF" id="PIRSF029950">
    <property type="entry name" value="Cas_CT1134"/>
    <property type="match status" value="1"/>
</dbReference>
<proteinExistence type="inferred from homology"/>
<dbReference type="Proteomes" id="UP000317371">
    <property type="component" value="Unassembled WGS sequence"/>
</dbReference>
<gene>
    <name evidence="3" type="primary">cas5c</name>
    <name evidence="3" type="ORF">FKZ61_20450</name>
</gene>
<reference evidence="3 4" key="1">
    <citation type="submission" date="2019-06" db="EMBL/GenBank/DDBJ databases">
        <title>Genome sequence of Litorilinea aerophila BAA-2444.</title>
        <authorList>
            <person name="Maclea K.S."/>
            <person name="Maurais E.G."/>
            <person name="Iannazzi L.C."/>
        </authorList>
    </citation>
    <scope>NUCLEOTIDE SEQUENCE [LARGE SCALE GENOMIC DNA]</scope>
    <source>
        <strain evidence="3 4">ATCC BAA-2444</strain>
    </source>
</reference>
<dbReference type="CDD" id="cd09752">
    <property type="entry name" value="Cas5_I-C"/>
    <property type="match status" value="1"/>
</dbReference>
<dbReference type="GO" id="GO:0016787">
    <property type="term" value="F:hydrolase activity"/>
    <property type="evidence" value="ECO:0007669"/>
    <property type="project" value="UniProtKB-KW"/>
</dbReference>
<evidence type="ECO:0000256" key="1">
    <source>
        <dbReference type="ARBA" id="ARBA00023118"/>
    </source>
</evidence>
<comment type="similarity">
    <text evidence="2">Belongs to the CRISPR-associated protein Cas5 family. Subtype I-C/Dvulg subfamily.</text>
</comment>
<dbReference type="InterPro" id="IPR013422">
    <property type="entry name" value="CRISPR-assoc_prot_Cas5_N"/>
</dbReference>
<dbReference type="GO" id="GO:0003723">
    <property type="term" value="F:RNA binding"/>
    <property type="evidence" value="ECO:0007669"/>
    <property type="project" value="UniProtKB-UniRule"/>
</dbReference>
<evidence type="ECO:0000313" key="4">
    <source>
        <dbReference type="Proteomes" id="UP000317371"/>
    </source>
</evidence>
<sequence>MRNTVEFRVWGRYALFTDPLTKIGGEKHSYQIPTYEALKGILSSVYWKPTIVWIIDKVRVMKPIKTQTRSAKPVKYGGSGHDLSIYTYLSDVEYQVQAHFEWNENREDLIQDRNENKHYFVAKRMIARGGRRDVFLGTRECQAYVEPCRFGEGEGFYDDYPDELSFGLMFHGFDYPDEARNGAEKAALYARFWRPRMVKGVIDFIRPDEARIRKVVRTMEASPPATVGLEEEGLLAEYEEEEGA</sequence>